<evidence type="ECO:0000313" key="1">
    <source>
        <dbReference type="EMBL" id="KAJ8873564.1"/>
    </source>
</evidence>
<evidence type="ECO:0000313" key="2">
    <source>
        <dbReference type="Proteomes" id="UP001159363"/>
    </source>
</evidence>
<accession>A0ABQ9GNH4</accession>
<feature type="non-terminal residue" evidence="1">
    <location>
        <position position="461"/>
    </location>
</feature>
<organism evidence="1 2">
    <name type="scientific">Dryococelus australis</name>
    <dbReference type="NCBI Taxonomy" id="614101"/>
    <lineage>
        <taxon>Eukaryota</taxon>
        <taxon>Metazoa</taxon>
        <taxon>Ecdysozoa</taxon>
        <taxon>Arthropoda</taxon>
        <taxon>Hexapoda</taxon>
        <taxon>Insecta</taxon>
        <taxon>Pterygota</taxon>
        <taxon>Neoptera</taxon>
        <taxon>Polyneoptera</taxon>
        <taxon>Phasmatodea</taxon>
        <taxon>Verophasmatodea</taxon>
        <taxon>Anareolatae</taxon>
        <taxon>Phasmatidae</taxon>
        <taxon>Eurycanthinae</taxon>
        <taxon>Dryococelus</taxon>
    </lineage>
</organism>
<comment type="caution">
    <text evidence="1">The sequence shown here is derived from an EMBL/GenBank/DDBJ whole genome shotgun (WGS) entry which is preliminary data.</text>
</comment>
<dbReference type="PANTHER" id="PTHR36147:SF2">
    <property type="match status" value="1"/>
</dbReference>
<dbReference type="PANTHER" id="PTHR36147">
    <property type="match status" value="1"/>
</dbReference>
<dbReference type="EMBL" id="JARBHB010000010">
    <property type="protein sequence ID" value="KAJ8873564.1"/>
    <property type="molecule type" value="Genomic_DNA"/>
</dbReference>
<name>A0ABQ9GNH4_9NEOP</name>
<sequence length="461" mass="49846">MNIPHPTSSAQLILSIKSKKWQKLVNEEAIIALSRCEIDIHGLAVLTVVAHVSWPKPSLGRDRKLQLFFGCTTPSVAGGVEVERRRREIVEFRSEGNPVYTDPAVALLPRSVLALRPETALAVSKHALRPETALAVSKHALRPETALAVSKHALRPETALAVSKHALRPETALAVSKHALRPETALAVSKHALRPETALAVSKNALRPETALAVSKHALRPETALAVSKHALRPETALAVSKHALRPETALAVSKHALRPETALAVSKHALRPETALAVSKHALRPETALAVSKHALRSETALAVSKGRPPVTHSVGAPPIWGAGGSGFESRSDGSDTGGGVRVLQEGRPDLYLLQMAIAVEINYGRRRRALRLCLFLNTPITLLKPGTHDPQFLTQYFTQTCTIVPKDSVNGNYHACEYASYSVPISVPHWLREALETDLVSDWLPLVTEHVLLAAMQVG</sequence>
<gene>
    <name evidence="1" type="ORF">PR048_024382</name>
</gene>
<reference evidence="1 2" key="1">
    <citation type="submission" date="2023-02" db="EMBL/GenBank/DDBJ databases">
        <title>LHISI_Scaffold_Assembly.</title>
        <authorList>
            <person name="Stuart O.P."/>
            <person name="Cleave R."/>
            <person name="Magrath M.J.L."/>
            <person name="Mikheyev A.S."/>
        </authorList>
    </citation>
    <scope>NUCLEOTIDE SEQUENCE [LARGE SCALE GENOMIC DNA]</scope>
    <source>
        <strain evidence="1">Daus_M_001</strain>
        <tissue evidence="1">Leg muscle</tissue>
    </source>
</reference>
<dbReference type="Proteomes" id="UP001159363">
    <property type="component" value="Chromosome 9"/>
</dbReference>
<keyword evidence="2" id="KW-1185">Reference proteome</keyword>
<proteinExistence type="predicted"/>
<protein>
    <submittedName>
        <fullName evidence="1">Uncharacterized protein</fullName>
    </submittedName>
</protein>